<accession>W9W043</accession>
<dbReference type="Proteomes" id="UP000019460">
    <property type="component" value="Unassembled WGS sequence"/>
</dbReference>
<reference evidence="1 2" key="1">
    <citation type="submission" date="2012-11" db="EMBL/GenBank/DDBJ databases">
        <title>Genome assembly of Thiorhodococcus sp. AK35.</title>
        <authorList>
            <person name="Nupur N."/>
            <person name="Khatri I."/>
            <person name="Subramanian S."/>
            <person name="Pinnaka A."/>
        </authorList>
    </citation>
    <scope>NUCLEOTIDE SEQUENCE [LARGE SCALE GENOMIC DNA]</scope>
    <source>
        <strain evidence="1 2">AK35</strain>
    </source>
</reference>
<dbReference type="Gene3D" id="3.40.50.300">
    <property type="entry name" value="P-loop containing nucleotide triphosphate hydrolases"/>
    <property type="match status" value="1"/>
</dbReference>
<dbReference type="InterPro" id="IPR027417">
    <property type="entry name" value="P-loop_NTPase"/>
</dbReference>
<organism evidence="1 2">
    <name type="scientific">Imhoffiella purpurea</name>
    <dbReference type="NCBI Taxonomy" id="1249627"/>
    <lineage>
        <taxon>Bacteria</taxon>
        <taxon>Pseudomonadati</taxon>
        <taxon>Pseudomonadota</taxon>
        <taxon>Gammaproteobacteria</taxon>
        <taxon>Chromatiales</taxon>
        <taxon>Chromatiaceae</taxon>
        <taxon>Imhoffiella</taxon>
    </lineage>
</organism>
<comment type="caution">
    <text evidence="1">The sequence shown here is derived from an EMBL/GenBank/DDBJ whole genome shotgun (WGS) entry which is preliminary data.</text>
</comment>
<dbReference type="SUPFAM" id="SSF52540">
    <property type="entry name" value="P-loop containing nucleoside triphosphate hydrolases"/>
    <property type="match status" value="1"/>
</dbReference>
<gene>
    <name evidence="1" type="ORF">D779_0624</name>
</gene>
<dbReference type="STRING" id="1249627.D779_0624"/>
<dbReference type="AlphaFoldDB" id="W9W043"/>
<proteinExistence type="predicted"/>
<evidence type="ECO:0000313" key="1">
    <source>
        <dbReference type="EMBL" id="EXJ16000.1"/>
    </source>
</evidence>
<protein>
    <submittedName>
        <fullName evidence="1">Uncharacterized protein</fullName>
    </submittedName>
</protein>
<dbReference type="EMBL" id="AONC01000016">
    <property type="protein sequence ID" value="EXJ16000.1"/>
    <property type="molecule type" value="Genomic_DNA"/>
</dbReference>
<name>W9W043_9GAMM</name>
<evidence type="ECO:0000313" key="2">
    <source>
        <dbReference type="Proteomes" id="UP000019460"/>
    </source>
</evidence>
<dbReference type="eggNOG" id="COG1061">
    <property type="taxonomic scope" value="Bacteria"/>
</dbReference>
<dbReference type="RefSeq" id="WP_043750920.1">
    <property type="nucleotide sequence ID" value="NZ_AONC01000016.1"/>
</dbReference>
<keyword evidence="2" id="KW-1185">Reference proteome</keyword>
<sequence>MPQSIDITPILSSFMSSQSDLFQELIGRGSTELESQTSYALARAAQLATAPTDSPAFQAVVSPTGGGKTVSTMALLIHAMGVNPAFSGAFITETIEEAHEIYTSLRQVIEQGELAIYTSLHKPGVDPDTLEDAREEKGIKVTETFTEADFAKARLVVCTHTRWKSDIEGKRDKGVLHWTQPGGNKVPRSLVVVDEDPKLDLIWARQPNHVSALADVLSGIITGAEARSFGFVDTHPAVPHLRSVARKMEEIKDKEKRKVLEGGFRFSPEEKETILDLTWEDLLQRLNHLPPARMRELGDRHWGTVEFLKAAITGRFFYSRTTDSAFHAYQRAVPAQPNTVILDGTADLNQMYVIGGNVSFVTGMKPDYSAVQVNHVTPPSKFVGQMRPKGIIGNAYKTRDYLSWLKEFVIAQTAPGEEVLVYGKKDLLAMKFQKLYLEDPSPDSQERDDNRSTVNWAGRTVHFANFGRGRGSNKWKNCTAYFRLGDHYMPKGITVAKIGSVTGQAFSPADLDKLSSGKTSDPMYNDAQNSHLLICNKQDAARICIRNIDSQAKAQAGRLYLVDVDYQLISANLQRLFPGAEKVRRLDEHGQEIETGKAAEGMKMSGPQKLALLLADTEKTLIEAKEVAEVTGIKSDSITRSLNAPAVKMTVEARRWRKATRKAAGLSGKGWVLIREAA</sequence>